<dbReference type="Proteomes" id="UP000233618">
    <property type="component" value="Unassembled WGS sequence"/>
</dbReference>
<dbReference type="AlphaFoldDB" id="A0A2N3IBN6"/>
<dbReference type="FunFam" id="3.40.710.10:FF:000005">
    <property type="entry name" value="Glutaminase"/>
    <property type="match status" value="1"/>
</dbReference>
<dbReference type="NCBIfam" id="TIGR03814">
    <property type="entry name" value="Gln_ase"/>
    <property type="match status" value="1"/>
</dbReference>
<evidence type="ECO:0000313" key="7">
    <source>
        <dbReference type="EMBL" id="PKQ67699.1"/>
    </source>
</evidence>
<reference evidence="7 8" key="1">
    <citation type="journal article" date="2017" name="Front. Microbiol.">
        <title>Labilibaculum manganireducens gen. nov., sp. nov. and Labilibaculum filiforme sp. nov., Novel Bacteroidetes Isolated from Subsurface Sediments of the Baltic Sea.</title>
        <authorList>
            <person name="Vandieken V."/>
            <person name="Marshall I.P."/>
            <person name="Niemann H."/>
            <person name="Engelen B."/>
            <person name="Cypionka H."/>
        </authorList>
    </citation>
    <scope>NUCLEOTIDE SEQUENCE [LARGE SCALE GENOMIC DNA]</scope>
    <source>
        <strain evidence="7 8">59.10-2M</strain>
    </source>
</reference>
<feature type="binding site" evidence="6">
    <location>
        <position position="164"/>
    </location>
    <ligand>
        <name>substrate</name>
    </ligand>
</feature>
<gene>
    <name evidence="6" type="primary">glsA</name>
    <name evidence="7" type="ORF">BZG01_06425</name>
</gene>
<proteinExistence type="inferred from homology"/>
<dbReference type="GO" id="GO:0006537">
    <property type="term" value="P:glutamate biosynthetic process"/>
    <property type="evidence" value="ECO:0007669"/>
    <property type="project" value="TreeGrafter"/>
</dbReference>
<comment type="catalytic activity">
    <reaction evidence="5 6">
        <text>L-glutamine + H2O = L-glutamate + NH4(+)</text>
        <dbReference type="Rhea" id="RHEA:15889"/>
        <dbReference type="ChEBI" id="CHEBI:15377"/>
        <dbReference type="ChEBI" id="CHEBI:28938"/>
        <dbReference type="ChEBI" id="CHEBI:29985"/>
        <dbReference type="ChEBI" id="CHEBI:58359"/>
        <dbReference type="EC" id="3.5.1.2"/>
    </reaction>
</comment>
<evidence type="ECO:0000256" key="5">
    <source>
        <dbReference type="ARBA" id="ARBA00049534"/>
    </source>
</evidence>
<evidence type="ECO:0000256" key="6">
    <source>
        <dbReference type="HAMAP-Rule" id="MF_00313"/>
    </source>
</evidence>
<dbReference type="RefSeq" id="WP_101309014.1">
    <property type="nucleotide sequence ID" value="NZ_MVDE01000007.1"/>
</dbReference>
<comment type="subunit">
    <text evidence="2 6">Homotetramer.</text>
</comment>
<feature type="binding site" evidence="6">
    <location>
        <position position="188"/>
    </location>
    <ligand>
        <name>substrate</name>
    </ligand>
</feature>
<keyword evidence="4 6" id="KW-0378">Hydrolase</keyword>
<organism evidence="7 8">
    <name type="scientific">Labilibaculum manganireducens</name>
    <dbReference type="NCBI Taxonomy" id="1940525"/>
    <lineage>
        <taxon>Bacteria</taxon>
        <taxon>Pseudomonadati</taxon>
        <taxon>Bacteroidota</taxon>
        <taxon>Bacteroidia</taxon>
        <taxon>Marinilabiliales</taxon>
        <taxon>Marinifilaceae</taxon>
        <taxon>Labilibaculum</taxon>
    </lineage>
</organism>
<protein>
    <recommendedName>
        <fullName evidence="3 6">Glutaminase</fullName>
        <ecNumber evidence="3 6">3.5.1.2</ecNumber>
    </recommendedName>
</protein>
<sequence>MEYQEIFTEILKKMDDYKDSGSPASYIPELRDVDPSKFGVHLITNTNENYSIGDSEEKFSIQSISKVLSLVMAYKLEDEDLWKRVGVEPSGTPFNSLVQLEYDQGIPRNPFINAGALVVCDVLVEHLENPKEEFLNFVRSLSGNSALEYCSRIAESEKSTGYRNASLINLMKDLGNIRNDIDTVLDFYFNLCSIEMTCSELARTFLFLASYGKDPITNEKFLSSSKSKRINAVMQLCGFYDEAGEFSFKVGLPGKSGVGGGIVAILPNQYSIAVWSPRLNKKGNSSKGMKFLELFTSETESSIF</sequence>
<dbReference type="Gene3D" id="3.40.710.10">
    <property type="entry name" value="DD-peptidase/beta-lactamase superfamily"/>
    <property type="match status" value="1"/>
</dbReference>
<comment type="caution">
    <text evidence="7">The sequence shown here is derived from an EMBL/GenBank/DDBJ whole genome shotgun (WGS) entry which is preliminary data.</text>
</comment>
<feature type="binding site" evidence="6">
    <location>
        <position position="63"/>
    </location>
    <ligand>
        <name>substrate</name>
    </ligand>
</feature>
<dbReference type="InterPro" id="IPR015868">
    <property type="entry name" value="Glutaminase"/>
</dbReference>
<dbReference type="Pfam" id="PF04960">
    <property type="entry name" value="Glutaminase"/>
    <property type="match status" value="1"/>
</dbReference>
<name>A0A2N3IBN6_9BACT</name>
<evidence type="ECO:0000256" key="1">
    <source>
        <dbReference type="ARBA" id="ARBA00011076"/>
    </source>
</evidence>
<feature type="binding site" evidence="6">
    <location>
        <position position="240"/>
    </location>
    <ligand>
        <name>substrate</name>
    </ligand>
</feature>
<dbReference type="SUPFAM" id="SSF56601">
    <property type="entry name" value="beta-lactamase/transpeptidase-like"/>
    <property type="match status" value="1"/>
</dbReference>
<dbReference type="PANTHER" id="PTHR12544">
    <property type="entry name" value="GLUTAMINASE"/>
    <property type="match status" value="1"/>
</dbReference>
<dbReference type="GO" id="GO:0004359">
    <property type="term" value="F:glutaminase activity"/>
    <property type="evidence" value="ECO:0007669"/>
    <property type="project" value="UniProtKB-UniRule"/>
</dbReference>
<dbReference type="HAMAP" id="MF_00313">
    <property type="entry name" value="Glutaminase"/>
    <property type="match status" value="1"/>
</dbReference>
<evidence type="ECO:0000256" key="2">
    <source>
        <dbReference type="ARBA" id="ARBA00011881"/>
    </source>
</evidence>
<keyword evidence="8" id="KW-1185">Reference proteome</keyword>
<dbReference type="EMBL" id="MVDE01000007">
    <property type="protein sequence ID" value="PKQ67699.1"/>
    <property type="molecule type" value="Genomic_DNA"/>
</dbReference>
<accession>A0A2N3IBN6</accession>
<dbReference type="EC" id="3.5.1.2" evidence="3 6"/>
<comment type="similarity">
    <text evidence="1 6">Belongs to the glutaminase family.</text>
</comment>
<feature type="binding site" evidence="6">
    <location>
        <position position="258"/>
    </location>
    <ligand>
        <name>substrate</name>
    </ligand>
</feature>
<dbReference type="NCBIfam" id="NF002132">
    <property type="entry name" value="PRK00971.1-1"/>
    <property type="match status" value="1"/>
</dbReference>
<dbReference type="InterPro" id="IPR012338">
    <property type="entry name" value="Beta-lactam/transpept-like"/>
</dbReference>
<evidence type="ECO:0000256" key="4">
    <source>
        <dbReference type="ARBA" id="ARBA00022801"/>
    </source>
</evidence>
<dbReference type="PANTHER" id="PTHR12544:SF29">
    <property type="entry name" value="GLUTAMINASE"/>
    <property type="match status" value="1"/>
</dbReference>
<dbReference type="NCBIfam" id="NF002133">
    <property type="entry name" value="PRK00971.1-2"/>
    <property type="match status" value="1"/>
</dbReference>
<keyword evidence="6" id="KW-0007">Acetylation</keyword>
<evidence type="ECO:0000313" key="8">
    <source>
        <dbReference type="Proteomes" id="UP000233618"/>
    </source>
</evidence>
<evidence type="ECO:0000256" key="3">
    <source>
        <dbReference type="ARBA" id="ARBA00012918"/>
    </source>
</evidence>
<dbReference type="GO" id="GO:0006543">
    <property type="term" value="P:L-glutamine catabolic process"/>
    <property type="evidence" value="ECO:0007669"/>
    <property type="project" value="TreeGrafter"/>
</dbReference>
<feature type="binding site" evidence="6">
    <location>
        <position position="113"/>
    </location>
    <ligand>
        <name>substrate</name>
    </ligand>
</feature>
<feature type="binding site" evidence="6">
    <location>
        <position position="157"/>
    </location>
    <ligand>
        <name>substrate</name>
    </ligand>
</feature>